<dbReference type="InterPro" id="IPR027417">
    <property type="entry name" value="P-loop_NTPase"/>
</dbReference>
<dbReference type="InterPro" id="IPR026634">
    <property type="entry name" value="TPST-like"/>
</dbReference>
<accession>A0ABS0B7L3</accession>
<dbReference type="Proteomes" id="UP001429984">
    <property type="component" value="Unassembled WGS sequence"/>
</dbReference>
<dbReference type="EMBL" id="JADLZT010000005">
    <property type="protein sequence ID" value="MBF6024228.1"/>
    <property type="molecule type" value="Genomic_DNA"/>
</dbReference>
<dbReference type="SUPFAM" id="SSF48452">
    <property type="entry name" value="TPR-like"/>
    <property type="match status" value="1"/>
</dbReference>
<keyword evidence="3" id="KW-1185">Reference proteome</keyword>
<reference evidence="2 3" key="1">
    <citation type="submission" date="2020-11" db="EMBL/GenBank/DDBJ databases">
        <title>Draft Genome Sequence and Secondary Metabolite Biosynthetic Potential of the Lysobacter niastensis Type strain DSM 18481.</title>
        <authorList>
            <person name="Turrini P."/>
            <person name="Artuso I."/>
            <person name="Tescari M."/>
            <person name="Lugli G.A."/>
            <person name="Frangipani E."/>
            <person name="Ventura M."/>
            <person name="Visca P."/>
        </authorList>
    </citation>
    <scope>NUCLEOTIDE SEQUENCE [LARGE SCALE GENOMIC DNA]</scope>
    <source>
        <strain evidence="2 3">DSM 18481</strain>
    </source>
</reference>
<dbReference type="InterPro" id="IPR011990">
    <property type="entry name" value="TPR-like_helical_dom_sf"/>
</dbReference>
<evidence type="ECO:0000313" key="2">
    <source>
        <dbReference type="EMBL" id="MBF6024228.1"/>
    </source>
</evidence>
<dbReference type="Pfam" id="PF13469">
    <property type="entry name" value="Sulfotransfer_3"/>
    <property type="match status" value="1"/>
</dbReference>
<dbReference type="Gene3D" id="3.40.50.300">
    <property type="entry name" value="P-loop containing nucleotide triphosphate hydrolases"/>
    <property type="match status" value="1"/>
</dbReference>
<keyword evidence="1" id="KW-0808">Transferase</keyword>
<evidence type="ECO:0000313" key="3">
    <source>
        <dbReference type="Proteomes" id="UP001429984"/>
    </source>
</evidence>
<name>A0ABS0B7L3_9GAMM</name>
<dbReference type="SUPFAM" id="SSF52540">
    <property type="entry name" value="P-loop containing nucleoside triphosphate hydrolases"/>
    <property type="match status" value="1"/>
</dbReference>
<evidence type="ECO:0000256" key="1">
    <source>
        <dbReference type="ARBA" id="ARBA00022679"/>
    </source>
</evidence>
<proteinExistence type="predicted"/>
<protein>
    <submittedName>
        <fullName evidence="2">Sulfotransferase</fullName>
    </submittedName>
</protein>
<gene>
    <name evidence="2" type="ORF">IU514_09305</name>
</gene>
<dbReference type="Gene3D" id="1.25.40.10">
    <property type="entry name" value="Tetratricopeptide repeat domain"/>
    <property type="match status" value="1"/>
</dbReference>
<dbReference type="PANTHER" id="PTHR12788:SF10">
    <property type="entry name" value="PROTEIN-TYROSINE SULFOTRANSFERASE"/>
    <property type="match status" value="1"/>
</dbReference>
<dbReference type="PANTHER" id="PTHR12788">
    <property type="entry name" value="PROTEIN-TYROSINE SULFOTRANSFERASE 2"/>
    <property type="match status" value="1"/>
</dbReference>
<sequence length="571" mass="63021">MPLGASNGARRTDATDCAGFLIDPVSAMQQLDLASIWEKAVALFQQRRFGDAEALCAQLIQHAPDQPMAYTMLSRTCHAAGLTREATHNAYQAATRALNAPAAEILEIVHVLVDVGEHHLAYATLGLVDPEHPANADLRIELGRLYSTLEDQPRALRCLQLARANGFDTPSVAHMQGTVQGFIGPIDASVAALEEAVAGAPHYGHAHWSCAQFGRKEGAPERIARMREVLKAPDLSNDDLTYLHYGLFKELDTLGRTDEAWASLMAGAQARRGVTDHDPARETAAIDALIAATSGRFLDACGDVPRDVTPVFVVGMPRTGTTLLERILGNHPQIKTCGELNDFRQQMQWVNNQRLSLTLDPDIGKYVARLDPTLLGRRYLAKTEWVADGRAFYVDKHPMNFQWCGAILKALPHAKIIHLRRHPLDSCFSNLKELFAHKYYPYSYALDELATHYRNYARLMRHWHAIAPGRILDVRYEYLASQPDIEARRVQAYLGLPHVEGVTNILANKSVTTTASTLQLRQPIHTRNVGGWRRYATGMAPVQALLSDLVRAYEAETAEADELPLAAAGGA</sequence>
<organism evidence="2 3">
    <name type="scientific">Lysobacter niastensis</name>
    <dbReference type="NCBI Taxonomy" id="380629"/>
    <lineage>
        <taxon>Bacteria</taxon>
        <taxon>Pseudomonadati</taxon>
        <taxon>Pseudomonadota</taxon>
        <taxon>Gammaproteobacteria</taxon>
        <taxon>Lysobacterales</taxon>
        <taxon>Lysobacteraceae</taxon>
        <taxon>Lysobacter</taxon>
    </lineage>
</organism>
<comment type="caution">
    <text evidence="2">The sequence shown here is derived from an EMBL/GenBank/DDBJ whole genome shotgun (WGS) entry which is preliminary data.</text>
</comment>
<dbReference type="RefSeq" id="WP_194930845.1">
    <property type="nucleotide sequence ID" value="NZ_JADLZT010000005.1"/>
</dbReference>